<comment type="caution">
    <text evidence="2">The sequence shown here is derived from an EMBL/GenBank/DDBJ whole genome shotgun (WGS) entry which is preliminary data.</text>
</comment>
<proteinExistence type="predicted"/>
<gene>
    <name evidence="2" type="ORF">SGL43_03080</name>
</gene>
<accession>A0ABN8V586</accession>
<dbReference type="Gene3D" id="2.180.10.10">
    <property type="entry name" value="RHS repeat-associated core"/>
    <property type="match status" value="1"/>
</dbReference>
<dbReference type="InterPro" id="IPR029112">
    <property type="entry name" value="Ntox27"/>
</dbReference>
<protein>
    <submittedName>
        <fullName evidence="2">Rhs-family protein</fullName>
    </submittedName>
</protein>
<dbReference type="Pfam" id="PF15531">
    <property type="entry name" value="Ntox27"/>
    <property type="match status" value="1"/>
</dbReference>
<evidence type="ECO:0000313" key="2">
    <source>
        <dbReference type="EMBL" id="CAH9416058.1"/>
    </source>
</evidence>
<dbReference type="RefSeq" id="WP_373676423.1">
    <property type="nucleotide sequence ID" value="NZ_JBHWEF010000005.1"/>
</dbReference>
<dbReference type="InterPro" id="IPR050708">
    <property type="entry name" value="T6SS_VgrG/RHS"/>
</dbReference>
<dbReference type="Proteomes" id="UP001154015">
    <property type="component" value="Unassembled WGS sequence"/>
</dbReference>
<keyword evidence="3" id="KW-1185">Reference proteome</keyword>
<name>A0ABN8V586_STRGL</name>
<dbReference type="PANTHER" id="PTHR32305">
    <property type="match status" value="1"/>
</dbReference>
<sequence length="301" mass="33193">MFVAWTSSGVAHQIRTRWRALSTDRPTSGRAPPAPDLRRDTALWGATSWNRDAGAYTPLRFPGQYVDPESGLHYNRHRHYDPESGRYLSPDPLGLIPAPNAVTYVDDPTRWIDPLGLAGCPHRSGEHKHSVVLGVNQEPTNTSNSLAEHLRANGDPGAHTYNGDDYAEVEQSGPVWMTNVMAAVGDRNTTLSITLDGMPNSSGEYGNWNTPETIVDAFQTAVRNGQPFSPMPGNLPAPGLGTAWEMSVVARSVRMHESSLMFDDDPIGRPWEEIHWYSGNEKIDVLKPDIPEIQPPKPRKG</sequence>
<dbReference type="NCBIfam" id="TIGR03696">
    <property type="entry name" value="Rhs_assc_core"/>
    <property type="match status" value="1"/>
</dbReference>
<evidence type="ECO:0000313" key="3">
    <source>
        <dbReference type="Proteomes" id="UP001154015"/>
    </source>
</evidence>
<dbReference type="PRINTS" id="PR00394">
    <property type="entry name" value="RHSPROTEIN"/>
</dbReference>
<reference evidence="2" key="1">
    <citation type="submission" date="2022-03" db="EMBL/GenBank/DDBJ databases">
        <authorList>
            <person name="Leyn A S."/>
        </authorList>
    </citation>
    <scope>NUCLEOTIDE SEQUENCE</scope>
    <source>
        <strain evidence="2">Streptomyces globisporus 4-3</strain>
    </source>
</reference>
<dbReference type="PANTHER" id="PTHR32305:SF15">
    <property type="entry name" value="PROTEIN RHSA-RELATED"/>
    <property type="match status" value="1"/>
</dbReference>
<evidence type="ECO:0000259" key="1">
    <source>
        <dbReference type="Pfam" id="PF15531"/>
    </source>
</evidence>
<dbReference type="EMBL" id="CAKXYP010000008">
    <property type="protein sequence ID" value="CAH9416058.1"/>
    <property type="molecule type" value="Genomic_DNA"/>
</dbReference>
<organism evidence="2 3">
    <name type="scientific">Streptomyces globisporus</name>
    <dbReference type="NCBI Taxonomy" id="1908"/>
    <lineage>
        <taxon>Bacteria</taxon>
        <taxon>Bacillati</taxon>
        <taxon>Actinomycetota</taxon>
        <taxon>Actinomycetes</taxon>
        <taxon>Kitasatosporales</taxon>
        <taxon>Streptomycetaceae</taxon>
        <taxon>Streptomyces</taxon>
    </lineage>
</organism>
<dbReference type="InterPro" id="IPR022385">
    <property type="entry name" value="Rhs_assc_core"/>
</dbReference>
<feature type="domain" description="Bacterial toxin 27" evidence="1">
    <location>
        <begin position="151"/>
        <end position="258"/>
    </location>
</feature>